<proteinExistence type="predicted"/>
<dbReference type="EMBL" id="JAGFNP010000017">
    <property type="protein sequence ID" value="MBO3735705.1"/>
    <property type="molecule type" value="Genomic_DNA"/>
</dbReference>
<dbReference type="Proteomes" id="UP000681341">
    <property type="component" value="Unassembled WGS sequence"/>
</dbReference>
<protein>
    <recommendedName>
        <fullName evidence="4">DUF3592 domain-containing protein</fullName>
    </recommendedName>
</protein>
<gene>
    <name evidence="2" type="ORF">J5V16_23015</name>
</gene>
<reference evidence="2 3" key="1">
    <citation type="submission" date="2021-03" db="EMBL/GenBank/DDBJ databases">
        <title>Glycomyces sp. nov., a novel actinomycete isolated from soil.</title>
        <authorList>
            <person name="Yang X."/>
            <person name="Xu X."/>
        </authorList>
    </citation>
    <scope>NUCLEOTIDE SEQUENCE [LARGE SCALE GENOMIC DNA]</scope>
    <source>
        <strain evidence="2 3">NEAU-S30</strain>
    </source>
</reference>
<accession>A0ABS3UA96</accession>
<keyword evidence="1" id="KW-1133">Transmembrane helix</keyword>
<evidence type="ECO:0000313" key="2">
    <source>
        <dbReference type="EMBL" id="MBO3735705.1"/>
    </source>
</evidence>
<comment type="caution">
    <text evidence="2">The sequence shown here is derived from an EMBL/GenBank/DDBJ whole genome shotgun (WGS) entry which is preliminary data.</text>
</comment>
<feature type="transmembrane region" description="Helical" evidence="1">
    <location>
        <begin position="136"/>
        <end position="157"/>
    </location>
</feature>
<sequence>MGQLLSFAAVAAPVATAITLSFQGPSRRNWKLALAFPLIIIAGMSSLIPAFDAFALAHHGVDVECVVTSRRDYVSHTDDGDEPMSEHEFRCIGWDSPTIDTDRDEALQVGDHQIVVLDPLGRVSPDLGDPTWSDGLFYASLSLLLFAGAAAFRLYFIGTIAGTLRSRFRSLAPDHDRAKGATGGDT</sequence>
<keyword evidence="1" id="KW-0812">Transmembrane</keyword>
<keyword evidence="1" id="KW-0472">Membrane</keyword>
<evidence type="ECO:0000313" key="3">
    <source>
        <dbReference type="Proteomes" id="UP000681341"/>
    </source>
</evidence>
<evidence type="ECO:0000256" key="1">
    <source>
        <dbReference type="SAM" id="Phobius"/>
    </source>
</evidence>
<evidence type="ECO:0008006" key="4">
    <source>
        <dbReference type="Google" id="ProtNLM"/>
    </source>
</evidence>
<dbReference type="RefSeq" id="WP_208499511.1">
    <property type="nucleotide sequence ID" value="NZ_JAGFNP010000017.1"/>
</dbReference>
<name>A0ABS3UA96_9ACTN</name>
<organism evidence="2 3">
    <name type="scientific">Glycomyces niveus</name>
    <dbReference type="NCBI Taxonomy" id="2820287"/>
    <lineage>
        <taxon>Bacteria</taxon>
        <taxon>Bacillati</taxon>
        <taxon>Actinomycetota</taxon>
        <taxon>Actinomycetes</taxon>
        <taxon>Glycomycetales</taxon>
        <taxon>Glycomycetaceae</taxon>
        <taxon>Glycomyces</taxon>
    </lineage>
</organism>
<keyword evidence="3" id="KW-1185">Reference proteome</keyword>